<dbReference type="Proteomes" id="UP001234178">
    <property type="component" value="Unassembled WGS sequence"/>
</dbReference>
<evidence type="ECO:0000313" key="2">
    <source>
        <dbReference type="Proteomes" id="UP001234178"/>
    </source>
</evidence>
<sequence>MWILFSVSDTYFQGMFYYIAKKTENTFKNEYYFKAEGMTSSVPSEIFSAEYLMKNQTEFATSHKTGGIESFLMAMVASSVVMYNPPVNFNDRASGDSNNQGRILLFACDVEKEQIS</sequence>
<name>A0ABQ9ZIT4_9CRUS</name>
<keyword evidence="2" id="KW-1185">Reference proteome</keyword>
<dbReference type="EMBL" id="JAOYFB010000004">
    <property type="protein sequence ID" value="KAK4012593.1"/>
    <property type="molecule type" value="Genomic_DNA"/>
</dbReference>
<gene>
    <name evidence="1" type="ORF">OUZ56_024832</name>
</gene>
<evidence type="ECO:0000313" key="1">
    <source>
        <dbReference type="EMBL" id="KAK4012593.1"/>
    </source>
</evidence>
<proteinExistence type="predicted"/>
<organism evidence="1 2">
    <name type="scientific">Daphnia magna</name>
    <dbReference type="NCBI Taxonomy" id="35525"/>
    <lineage>
        <taxon>Eukaryota</taxon>
        <taxon>Metazoa</taxon>
        <taxon>Ecdysozoa</taxon>
        <taxon>Arthropoda</taxon>
        <taxon>Crustacea</taxon>
        <taxon>Branchiopoda</taxon>
        <taxon>Diplostraca</taxon>
        <taxon>Cladocera</taxon>
        <taxon>Anomopoda</taxon>
        <taxon>Daphniidae</taxon>
        <taxon>Daphnia</taxon>
    </lineage>
</organism>
<reference evidence="1 2" key="1">
    <citation type="journal article" date="2023" name="Nucleic Acids Res.">
        <title>The hologenome of Daphnia magna reveals possible DNA methylation and microbiome-mediated evolution of the host genome.</title>
        <authorList>
            <person name="Chaturvedi A."/>
            <person name="Li X."/>
            <person name="Dhandapani V."/>
            <person name="Marshall H."/>
            <person name="Kissane S."/>
            <person name="Cuenca-Cambronero M."/>
            <person name="Asole G."/>
            <person name="Calvet F."/>
            <person name="Ruiz-Romero M."/>
            <person name="Marangio P."/>
            <person name="Guigo R."/>
            <person name="Rago D."/>
            <person name="Mirbahai L."/>
            <person name="Eastwood N."/>
            <person name="Colbourne J.K."/>
            <person name="Zhou J."/>
            <person name="Mallon E."/>
            <person name="Orsini L."/>
        </authorList>
    </citation>
    <scope>NUCLEOTIDE SEQUENCE [LARGE SCALE GENOMIC DNA]</scope>
    <source>
        <strain evidence="1">LRV0_1</strain>
    </source>
</reference>
<protein>
    <submittedName>
        <fullName evidence="1">Uncharacterized protein</fullName>
    </submittedName>
</protein>
<accession>A0ABQ9ZIT4</accession>
<comment type="caution">
    <text evidence="1">The sequence shown here is derived from an EMBL/GenBank/DDBJ whole genome shotgun (WGS) entry which is preliminary data.</text>
</comment>